<protein>
    <submittedName>
        <fullName evidence="1">Deoxyribodipyrimidine photolyase</fullName>
    </submittedName>
</protein>
<accession>B6A8K4</accession>
<sequence length="82" mass="9519">TSHHVNINAILFHNAQVKYIICSSYSMSLRRHLTQQKVCLTFTNVLKFKIGRSIIILSCLDQILKDGCFDQRYHRPPSLKCI</sequence>
<proteinExistence type="evidence at transcript level"/>
<dbReference type="AlphaFoldDB" id="B6A8K4"/>
<keyword evidence="1" id="KW-0456">Lyase</keyword>
<feature type="non-terminal residue" evidence="1">
    <location>
        <position position="82"/>
    </location>
</feature>
<organism evidence="1">
    <name type="scientific">Helicoverpa armigera</name>
    <name type="common">Cotton bollworm</name>
    <name type="synonym">Heliothis armigera</name>
    <dbReference type="NCBI Taxonomy" id="29058"/>
    <lineage>
        <taxon>Eukaryota</taxon>
        <taxon>Metazoa</taxon>
        <taxon>Ecdysozoa</taxon>
        <taxon>Arthropoda</taxon>
        <taxon>Hexapoda</taxon>
        <taxon>Insecta</taxon>
        <taxon>Pterygota</taxon>
        <taxon>Neoptera</taxon>
        <taxon>Endopterygota</taxon>
        <taxon>Lepidoptera</taxon>
        <taxon>Glossata</taxon>
        <taxon>Ditrysia</taxon>
        <taxon>Noctuoidea</taxon>
        <taxon>Noctuidae</taxon>
        <taxon>Heliothinae</taxon>
        <taxon>Helicoverpa</taxon>
    </lineage>
</organism>
<dbReference type="EMBL" id="DQ875264">
    <property type="protein sequence ID" value="ABK29506.1"/>
    <property type="molecule type" value="mRNA"/>
</dbReference>
<feature type="non-terminal residue" evidence="1">
    <location>
        <position position="1"/>
    </location>
</feature>
<reference evidence="1" key="1">
    <citation type="submission" date="2006-08" db="EMBL/GenBank/DDBJ databases">
        <title>Identification of Differentially Expressed Genes during Larval Molting and Metamorphosis of Helicoverpa armigera by Suppression Subtractive Hybridization.</title>
        <authorList>
            <person name="Zhao X.-F."/>
            <person name="Wang J.-X."/>
        </authorList>
    </citation>
    <scope>NUCLEOTIDE SEQUENCE</scope>
</reference>
<evidence type="ECO:0000313" key="1">
    <source>
        <dbReference type="EMBL" id="ABK29506.1"/>
    </source>
</evidence>
<dbReference type="GO" id="GO:0016829">
    <property type="term" value="F:lyase activity"/>
    <property type="evidence" value="ECO:0007669"/>
    <property type="project" value="UniProtKB-KW"/>
</dbReference>
<name>B6A8K4_HELAM</name>